<name>A0A328E0B3_9ASTE</name>
<gene>
    <name evidence="2" type="ORF">DM860_005256</name>
</gene>
<dbReference type="Proteomes" id="UP000249390">
    <property type="component" value="Unassembled WGS sequence"/>
</dbReference>
<reference evidence="2 3" key="1">
    <citation type="submission" date="2018-06" db="EMBL/GenBank/DDBJ databases">
        <title>The Genome of Cuscuta australis (Dodder) Provides Insight into the Evolution of Plant Parasitism.</title>
        <authorList>
            <person name="Liu H."/>
        </authorList>
    </citation>
    <scope>NUCLEOTIDE SEQUENCE [LARGE SCALE GENOMIC DNA]</scope>
    <source>
        <strain evidence="3">cv. Yunnan</strain>
        <tissue evidence="2">Vines</tissue>
    </source>
</reference>
<sequence length="76" mass="8448">MAGFDARRLISAAVLLLLLMAPIAHSWGKEGHFVICKIAQENWKLRRRSAYHGNGGFRRQGVGTPKFGRRAAVRSS</sequence>
<proteinExistence type="predicted"/>
<feature type="chain" id="PRO_5016234973" evidence="1">
    <location>
        <begin position="29"/>
        <end position="76"/>
    </location>
</feature>
<accession>A0A328E0B3</accession>
<evidence type="ECO:0000313" key="3">
    <source>
        <dbReference type="Proteomes" id="UP000249390"/>
    </source>
</evidence>
<evidence type="ECO:0000256" key="1">
    <source>
        <dbReference type="SAM" id="SignalP"/>
    </source>
</evidence>
<organism evidence="2 3">
    <name type="scientific">Cuscuta australis</name>
    <dbReference type="NCBI Taxonomy" id="267555"/>
    <lineage>
        <taxon>Eukaryota</taxon>
        <taxon>Viridiplantae</taxon>
        <taxon>Streptophyta</taxon>
        <taxon>Embryophyta</taxon>
        <taxon>Tracheophyta</taxon>
        <taxon>Spermatophyta</taxon>
        <taxon>Magnoliopsida</taxon>
        <taxon>eudicotyledons</taxon>
        <taxon>Gunneridae</taxon>
        <taxon>Pentapetalae</taxon>
        <taxon>asterids</taxon>
        <taxon>lamiids</taxon>
        <taxon>Solanales</taxon>
        <taxon>Convolvulaceae</taxon>
        <taxon>Cuscuteae</taxon>
        <taxon>Cuscuta</taxon>
        <taxon>Cuscuta subgen. Grammica</taxon>
        <taxon>Cuscuta sect. Cleistogrammica</taxon>
    </lineage>
</organism>
<dbReference type="AlphaFoldDB" id="A0A328E0B3"/>
<feature type="signal peptide" evidence="1">
    <location>
        <begin position="1"/>
        <end position="28"/>
    </location>
</feature>
<evidence type="ECO:0000313" key="2">
    <source>
        <dbReference type="EMBL" id="RAL50900.1"/>
    </source>
</evidence>
<comment type="caution">
    <text evidence="2">The sequence shown here is derived from an EMBL/GenBank/DDBJ whole genome shotgun (WGS) entry which is preliminary data.</text>
</comment>
<keyword evidence="1" id="KW-0732">Signal</keyword>
<protein>
    <submittedName>
        <fullName evidence="2">Uncharacterized protein</fullName>
    </submittedName>
</protein>
<dbReference type="EMBL" id="NQVE01000054">
    <property type="protein sequence ID" value="RAL50900.1"/>
    <property type="molecule type" value="Genomic_DNA"/>
</dbReference>
<keyword evidence="3" id="KW-1185">Reference proteome</keyword>